<dbReference type="EMBL" id="SPHZ02000004">
    <property type="protein sequence ID" value="KAF0922099.1"/>
    <property type="molecule type" value="Genomic_DNA"/>
</dbReference>
<reference evidence="2 3" key="1">
    <citation type="submission" date="2019-11" db="EMBL/GenBank/DDBJ databases">
        <title>Whole genome sequence of Oryza granulata.</title>
        <authorList>
            <person name="Li W."/>
        </authorList>
    </citation>
    <scope>NUCLEOTIDE SEQUENCE [LARGE SCALE GENOMIC DNA]</scope>
    <source>
        <strain evidence="3">cv. Menghai</strain>
        <tissue evidence="2">Leaf</tissue>
    </source>
</reference>
<evidence type="ECO:0000313" key="3">
    <source>
        <dbReference type="Proteomes" id="UP000479710"/>
    </source>
</evidence>
<comment type="caution">
    <text evidence="2">The sequence shown here is derived from an EMBL/GenBank/DDBJ whole genome shotgun (WGS) entry which is preliminary data.</text>
</comment>
<evidence type="ECO:0000313" key="2">
    <source>
        <dbReference type="EMBL" id="KAF0922099.1"/>
    </source>
</evidence>
<sequence>MAMPSDVDQNMAEDATGPVKEEIERCLKAGLTKGQIFRRLRNMGFAPAICYAGRSGGSIVSLPGVVGCCGGITRPQATTKAASAATLRVQVTSRLQCLGRRMQRPRRARYCHHRSRWLPRRRRWHSTHIATTREECCGCQPTVTVPARAEAPSACQQPANCRRLRARACRTPATLFSTRCPTAGVQITPPRLLGLSQPAWQALLLCQLSAAAVPAPFTVRLALNTTSSSRVTRQSDGGTQSPAEHFA</sequence>
<evidence type="ECO:0000256" key="1">
    <source>
        <dbReference type="SAM" id="MobiDB-lite"/>
    </source>
</evidence>
<dbReference type="Proteomes" id="UP000479710">
    <property type="component" value="Unassembled WGS sequence"/>
</dbReference>
<dbReference type="AlphaFoldDB" id="A0A6G1EBI4"/>
<accession>A0A6G1EBI4</accession>
<keyword evidence="3" id="KW-1185">Reference proteome</keyword>
<protein>
    <submittedName>
        <fullName evidence="2">Uncharacterized protein</fullName>
    </submittedName>
</protein>
<proteinExistence type="predicted"/>
<feature type="region of interest" description="Disordered" evidence="1">
    <location>
        <begin position="228"/>
        <end position="247"/>
    </location>
</feature>
<organism evidence="2 3">
    <name type="scientific">Oryza meyeriana var. granulata</name>
    <dbReference type="NCBI Taxonomy" id="110450"/>
    <lineage>
        <taxon>Eukaryota</taxon>
        <taxon>Viridiplantae</taxon>
        <taxon>Streptophyta</taxon>
        <taxon>Embryophyta</taxon>
        <taxon>Tracheophyta</taxon>
        <taxon>Spermatophyta</taxon>
        <taxon>Magnoliopsida</taxon>
        <taxon>Liliopsida</taxon>
        <taxon>Poales</taxon>
        <taxon>Poaceae</taxon>
        <taxon>BOP clade</taxon>
        <taxon>Oryzoideae</taxon>
        <taxon>Oryzeae</taxon>
        <taxon>Oryzinae</taxon>
        <taxon>Oryza</taxon>
        <taxon>Oryza meyeriana</taxon>
    </lineage>
</organism>
<gene>
    <name evidence="2" type="ORF">E2562_024671</name>
</gene>
<name>A0A6G1EBI4_9ORYZ</name>